<keyword evidence="2" id="KW-1185">Reference proteome</keyword>
<evidence type="ECO:0000313" key="1">
    <source>
        <dbReference type="EMBL" id="SHE89833.1"/>
    </source>
</evidence>
<dbReference type="Proteomes" id="UP000184476">
    <property type="component" value="Unassembled WGS sequence"/>
</dbReference>
<gene>
    <name evidence="1" type="ORF">SAMN05444392_104197</name>
</gene>
<proteinExistence type="predicted"/>
<sequence>MGHVATRLDRVDARLGAARVAHRHVAAPQELVDRGTTQVARRVVKAAVGRVVPAGVATRVEAGPVVRAGRVVLGPVARDAGDLAGLHLVDVVVEDLLPARRQRLGEHLGQMRVLVDHLRPGLVTDGARPDQGLVQVFIELAEVVAFPRSLHPTLGERVEVRPALDAQRLLKGHRPAPVDLALPVGVPLGEVVDVPHRLLDVDRAGLAAGDDPGAVLGLVDRRLNLTVILDERSQIGVVVLDQGGEQLGKEHLVRGLGLLDLDLDLLRLLRLDVVAAESLREQHADGLGQIEAEVVVVPLVRVVREDTRQLAGKVEDVHVAELGDGSLTPRADQLVLDLVGEVERGLLDLDLALREAENQLERLGGGVPHDFLLQVQNTNGTPCSGKTEL</sequence>
<protein>
    <submittedName>
        <fullName evidence="1">Uncharacterized protein</fullName>
    </submittedName>
</protein>
<name>A0A1M4X8R7_9BACL</name>
<dbReference type="EMBL" id="FQVL01000004">
    <property type="protein sequence ID" value="SHE89833.1"/>
    <property type="molecule type" value="Genomic_DNA"/>
</dbReference>
<accession>A0A1M4X8R7</accession>
<organism evidence="1 2">
    <name type="scientific">Seinonella peptonophila</name>
    <dbReference type="NCBI Taxonomy" id="112248"/>
    <lineage>
        <taxon>Bacteria</taxon>
        <taxon>Bacillati</taxon>
        <taxon>Bacillota</taxon>
        <taxon>Bacilli</taxon>
        <taxon>Bacillales</taxon>
        <taxon>Thermoactinomycetaceae</taxon>
        <taxon>Seinonella</taxon>
    </lineage>
</organism>
<evidence type="ECO:0000313" key="2">
    <source>
        <dbReference type="Proteomes" id="UP000184476"/>
    </source>
</evidence>
<dbReference type="AlphaFoldDB" id="A0A1M4X8R7"/>
<reference evidence="1 2" key="1">
    <citation type="submission" date="2016-11" db="EMBL/GenBank/DDBJ databases">
        <authorList>
            <person name="Jaros S."/>
            <person name="Januszkiewicz K."/>
            <person name="Wedrychowicz H."/>
        </authorList>
    </citation>
    <scope>NUCLEOTIDE SEQUENCE [LARGE SCALE GENOMIC DNA]</scope>
    <source>
        <strain evidence="1 2">DSM 44666</strain>
    </source>
</reference>